<protein>
    <recommendedName>
        <fullName evidence="4">F-box domain-containing protein</fullName>
    </recommendedName>
</protein>
<reference evidence="2" key="1">
    <citation type="journal article" date="2018" name="Genome Biol. Evol.">
        <title>Genomics and development of Lentinus tigrinus, a white-rot wood-decaying mushroom with dimorphic fruiting bodies.</title>
        <authorList>
            <person name="Wu B."/>
            <person name="Xu Z."/>
            <person name="Knudson A."/>
            <person name="Carlson A."/>
            <person name="Chen N."/>
            <person name="Kovaka S."/>
            <person name="LaButti K."/>
            <person name="Lipzen A."/>
            <person name="Pennachio C."/>
            <person name="Riley R."/>
            <person name="Schakwitz W."/>
            <person name="Umezawa K."/>
            <person name="Ohm R.A."/>
            <person name="Grigoriev I.V."/>
            <person name="Nagy L.G."/>
            <person name="Gibbons J."/>
            <person name="Hibbett D."/>
        </authorList>
    </citation>
    <scope>NUCLEOTIDE SEQUENCE [LARGE SCALE GENOMIC DNA]</scope>
    <source>
        <strain evidence="2">ALCF2SS1-6</strain>
    </source>
</reference>
<feature type="region of interest" description="Disordered" evidence="1">
    <location>
        <begin position="121"/>
        <end position="148"/>
    </location>
</feature>
<dbReference type="Proteomes" id="UP000313359">
    <property type="component" value="Unassembled WGS sequence"/>
</dbReference>
<dbReference type="AlphaFoldDB" id="A0A5C2RUH0"/>
<feature type="region of interest" description="Disordered" evidence="1">
    <location>
        <begin position="13"/>
        <end position="37"/>
    </location>
</feature>
<evidence type="ECO:0000313" key="3">
    <source>
        <dbReference type="Proteomes" id="UP000313359"/>
    </source>
</evidence>
<proteinExistence type="predicted"/>
<organism evidence="2 3">
    <name type="scientific">Lentinus tigrinus ALCF2SS1-6</name>
    <dbReference type="NCBI Taxonomy" id="1328759"/>
    <lineage>
        <taxon>Eukaryota</taxon>
        <taxon>Fungi</taxon>
        <taxon>Dikarya</taxon>
        <taxon>Basidiomycota</taxon>
        <taxon>Agaricomycotina</taxon>
        <taxon>Agaricomycetes</taxon>
        <taxon>Polyporales</taxon>
        <taxon>Polyporaceae</taxon>
        <taxon>Lentinus</taxon>
    </lineage>
</organism>
<evidence type="ECO:0000256" key="1">
    <source>
        <dbReference type="SAM" id="MobiDB-lite"/>
    </source>
</evidence>
<sequence>MLESLLTRYMFRRTKVKTPSPSPSSSGGQPSHNDANYPFDTTAAPGINALPAELLVTIFHILIDDLAREDAESRMYIQSKLALLPRERQELQSDDWQESRGGRLSWPRVLHLPHDVLAGRWFGGRKPTPRTATSSPSRRAHSAHAPPPATCPMPVPVWPISWVVVTWVCHRWRDVALSAATLWRTFAVGRHWTERLWLPVFLARVGDTSLDVHRRGGRTLPRFAQDAHTATNASFPPSQYFAEMLGLLSSTRFDRISF</sequence>
<name>A0A5C2RUH0_9APHY</name>
<gene>
    <name evidence="2" type="ORF">L227DRAFT_312542</name>
</gene>
<evidence type="ECO:0000313" key="2">
    <source>
        <dbReference type="EMBL" id="RPD55272.1"/>
    </source>
</evidence>
<accession>A0A5C2RUH0</accession>
<dbReference type="EMBL" id="ML122297">
    <property type="protein sequence ID" value="RPD55272.1"/>
    <property type="molecule type" value="Genomic_DNA"/>
</dbReference>
<evidence type="ECO:0008006" key="4">
    <source>
        <dbReference type="Google" id="ProtNLM"/>
    </source>
</evidence>
<keyword evidence="3" id="KW-1185">Reference proteome</keyword>